<feature type="transmembrane region" description="Helical" evidence="7">
    <location>
        <begin position="97"/>
        <end position="125"/>
    </location>
</feature>
<comment type="caution">
    <text evidence="8">The sequence shown here is derived from an EMBL/GenBank/DDBJ whole genome shotgun (WGS) entry which is preliminary data.</text>
</comment>
<evidence type="ECO:0000256" key="7">
    <source>
        <dbReference type="SAM" id="Phobius"/>
    </source>
</evidence>
<feature type="transmembrane region" description="Helical" evidence="7">
    <location>
        <begin position="146"/>
        <end position="166"/>
    </location>
</feature>
<proteinExistence type="predicted"/>
<keyword evidence="3" id="KW-0997">Cell inner membrane</keyword>
<sequence length="210" mass="22887">MSKPLTATQMGLVQCQGCGLLCQAPPPEQDGFCPRCHAPLHARRPGSLQRAWALLIAATILFFPANLLPIMLTTSLGRTQKDTIMSGVVYLWVTGSWPLALVVFVASILVPFAKILALFLLLVTIQLRSDWAPLQRTRLYRLLELVGPWSMLDIYVLGLLVSLVQLQSLATVILPGPAALAFAGVVVLSMLSAMNLDPRMIWDPIGETSD</sequence>
<evidence type="ECO:0000256" key="5">
    <source>
        <dbReference type="ARBA" id="ARBA00022989"/>
    </source>
</evidence>
<keyword evidence="5 7" id="KW-1133">Transmembrane helix</keyword>
<comment type="subcellular location">
    <subcellularLocation>
        <location evidence="1">Cell inner membrane</location>
    </subcellularLocation>
</comment>
<dbReference type="RefSeq" id="WP_289828738.1">
    <property type="nucleotide sequence ID" value="NZ_JAUEDK010000005.1"/>
</dbReference>
<feature type="transmembrane region" description="Helical" evidence="7">
    <location>
        <begin position="172"/>
        <end position="191"/>
    </location>
</feature>
<evidence type="ECO:0000256" key="6">
    <source>
        <dbReference type="ARBA" id="ARBA00023136"/>
    </source>
</evidence>
<evidence type="ECO:0000256" key="1">
    <source>
        <dbReference type="ARBA" id="ARBA00004533"/>
    </source>
</evidence>
<keyword evidence="6 7" id="KW-0472">Membrane</keyword>
<dbReference type="Proteomes" id="UP001168540">
    <property type="component" value="Unassembled WGS sequence"/>
</dbReference>
<feature type="transmembrane region" description="Helical" evidence="7">
    <location>
        <begin position="51"/>
        <end position="77"/>
    </location>
</feature>
<keyword evidence="4 7" id="KW-0812">Transmembrane</keyword>
<organism evidence="8 9">
    <name type="scientific">Crenobacter oryzisoli</name>
    <dbReference type="NCBI Taxonomy" id="3056844"/>
    <lineage>
        <taxon>Bacteria</taxon>
        <taxon>Pseudomonadati</taxon>
        <taxon>Pseudomonadota</taxon>
        <taxon>Betaproteobacteria</taxon>
        <taxon>Neisseriales</taxon>
        <taxon>Neisseriaceae</taxon>
        <taxon>Crenobacter</taxon>
    </lineage>
</organism>
<dbReference type="EMBL" id="JAUEDK010000005">
    <property type="protein sequence ID" value="MDN0074187.1"/>
    <property type="molecule type" value="Genomic_DNA"/>
</dbReference>
<keyword evidence="9" id="KW-1185">Reference proteome</keyword>
<protein>
    <submittedName>
        <fullName evidence="8">Paraquat-inducible protein A</fullName>
    </submittedName>
</protein>
<reference evidence="8" key="1">
    <citation type="submission" date="2023-06" db="EMBL/GenBank/DDBJ databases">
        <authorList>
            <person name="Zhang S."/>
        </authorList>
    </citation>
    <scope>NUCLEOTIDE SEQUENCE</scope>
    <source>
        <strain evidence="8">SG2303</strain>
    </source>
</reference>
<evidence type="ECO:0000313" key="8">
    <source>
        <dbReference type="EMBL" id="MDN0074187.1"/>
    </source>
</evidence>
<evidence type="ECO:0000256" key="3">
    <source>
        <dbReference type="ARBA" id="ARBA00022519"/>
    </source>
</evidence>
<name>A0ABT7XK71_9NEIS</name>
<dbReference type="InterPro" id="IPR051800">
    <property type="entry name" value="PqiA-PqiB_transport"/>
</dbReference>
<dbReference type="PANTHER" id="PTHR30462">
    <property type="entry name" value="INTERMEMBRANE TRANSPORT PROTEIN PQIB-RELATED"/>
    <property type="match status" value="1"/>
</dbReference>
<evidence type="ECO:0000313" key="9">
    <source>
        <dbReference type="Proteomes" id="UP001168540"/>
    </source>
</evidence>
<evidence type="ECO:0000256" key="4">
    <source>
        <dbReference type="ARBA" id="ARBA00022692"/>
    </source>
</evidence>
<evidence type="ECO:0000256" key="2">
    <source>
        <dbReference type="ARBA" id="ARBA00022475"/>
    </source>
</evidence>
<dbReference type="PANTHER" id="PTHR30462:SF3">
    <property type="entry name" value="INTERMEMBRANE TRANSPORT PROTEIN PQIA"/>
    <property type="match status" value="1"/>
</dbReference>
<dbReference type="Pfam" id="PF04403">
    <property type="entry name" value="PqiA"/>
    <property type="match status" value="1"/>
</dbReference>
<dbReference type="InterPro" id="IPR007498">
    <property type="entry name" value="PqiA-like"/>
</dbReference>
<keyword evidence="2" id="KW-1003">Cell membrane</keyword>
<accession>A0ABT7XK71</accession>
<gene>
    <name evidence="8" type="ORF">QU481_04695</name>
</gene>